<sequence length="279" mass="30259">MLNGGRDDYGFLELAQVINQRYIDSPPGSEAVFQRLWAQTLLAVWSRREGHVPTLLTPEDLEGALQQALDILPLLHEGFEVIFGDQNLAVRVLTRLIPRFVAGMRAQPSGLPDFAASVVALAALPKPVNRQVQPAPPAPAPPMITEPAEGWPKIVPPQGVHTRGAWISDQLRADSPWTATCASWLNPALLKRRGNGRSTTWSVLIQAPIRAYRDGGWQLIGESNDPLVVLTTSGRPGVSVFYCICLKGKGGGELSADIWHLIEVRPDGLLGNVAAKGRP</sequence>
<dbReference type="Proteomes" id="UP000276417">
    <property type="component" value="Plasmid unnamed3"/>
</dbReference>
<proteinExistence type="predicted"/>
<reference evidence="1 2" key="1">
    <citation type="submission" date="2018-11" db="EMBL/GenBank/DDBJ databases">
        <title>Deinococcus shelandsis sp. nov., isolated from South Shetland Islands soil of Antarctica.</title>
        <authorList>
            <person name="Tian J."/>
        </authorList>
    </citation>
    <scope>NUCLEOTIDE SEQUENCE [LARGE SCALE GENOMIC DNA]</scope>
    <source>
        <strain evidence="1 2">S14-83T</strain>
        <plasmid evidence="1 2">unnamed3</plasmid>
    </source>
</reference>
<evidence type="ECO:0000313" key="1">
    <source>
        <dbReference type="EMBL" id="AZI45196.1"/>
    </source>
</evidence>
<organism evidence="1 2">
    <name type="scientific">Deinococcus psychrotolerans</name>
    <dbReference type="NCBI Taxonomy" id="2489213"/>
    <lineage>
        <taxon>Bacteria</taxon>
        <taxon>Thermotogati</taxon>
        <taxon>Deinococcota</taxon>
        <taxon>Deinococci</taxon>
        <taxon>Deinococcales</taxon>
        <taxon>Deinococcaceae</taxon>
        <taxon>Deinococcus</taxon>
    </lineage>
</organism>
<keyword evidence="2" id="KW-1185">Reference proteome</keyword>
<keyword evidence="1" id="KW-0614">Plasmid</keyword>
<geneLocation type="plasmid" evidence="1 2">
    <name>unnamed3</name>
</geneLocation>
<gene>
    <name evidence="1" type="ORF">EHF33_19990</name>
</gene>
<dbReference type="KEGG" id="dph:EHF33_19990"/>
<accession>A0A3G8YVH2</accession>
<protein>
    <submittedName>
        <fullName evidence="1">Uncharacterized protein</fullName>
    </submittedName>
</protein>
<dbReference type="AlphaFoldDB" id="A0A3G8YVH2"/>
<dbReference type="RefSeq" id="WP_124875566.1">
    <property type="nucleotide sequence ID" value="NZ_CP034187.1"/>
</dbReference>
<name>A0A3G8YVH2_9DEIO</name>
<evidence type="ECO:0000313" key="2">
    <source>
        <dbReference type="Proteomes" id="UP000276417"/>
    </source>
</evidence>
<dbReference type="EMBL" id="CP034187">
    <property type="protein sequence ID" value="AZI45196.1"/>
    <property type="molecule type" value="Genomic_DNA"/>
</dbReference>